<dbReference type="AlphaFoldDB" id="A0AAC9QY46"/>
<accession>A0AAC9QY46</accession>
<dbReference type="RefSeq" id="WP_038351295.1">
    <property type="nucleotide sequence ID" value="NZ_CP019962.1"/>
</dbReference>
<dbReference type="EMBL" id="CP019962">
    <property type="protein sequence ID" value="ARD67680.1"/>
    <property type="molecule type" value="Genomic_DNA"/>
</dbReference>
<dbReference type="KEGG" id="elim:B2M23_20010"/>
<organism evidence="1 2">
    <name type="scientific">Eubacterium limosum</name>
    <dbReference type="NCBI Taxonomy" id="1736"/>
    <lineage>
        <taxon>Bacteria</taxon>
        <taxon>Bacillati</taxon>
        <taxon>Bacillota</taxon>
        <taxon>Clostridia</taxon>
        <taxon>Eubacteriales</taxon>
        <taxon>Eubacteriaceae</taxon>
        <taxon>Eubacterium</taxon>
    </lineage>
</organism>
<evidence type="ECO:0000313" key="2">
    <source>
        <dbReference type="Proteomes" id="UP000192391"/>
    </source>
</evidence>
<gene>
    <name evidence="1" type="ORF">B2M23_20010</name>
</gene>
<evidence type="ECO:0000313" key="1">
    <source>
        <dbReference type="EMBL" id="ARD67680.1"/>
    </source>
</evidence>
<dbReference type="Proteomes" id="UP000192391">
    <property type="component" value="Chromosome"/>
</dbReference>
<name>A0AAC9QY46_EUBLI</name>
<protein>
    <submittedName>
        <fullName evidence="1">Uncharacterized protein</fullName>
    </submittedName>
</protein>
<proteinExistence type="predicted"/>
<reference evidence="2" key="1">
    <citation type="journal article" date="2017" name="Sci. Rep.">
        <title>Determination of the Genome and Primary Transcriptome of Syngas Fermenting Eubacterium limosum ATCC 8486.</title>
        <authorList>
            <person name="Song Y."/>
            <person name="Shin J."/>
            <person name="Jeong Y."/>
            <person name="Jin S."/>
            <person name="Lee J.K."/>
            <person name="Kim D.R."/>
            <person name="Kim S.C."/>
            <person name="Cho S."/>
            <person name="Cho B.K."/>
        </authorList>
    </citation>
    <scope>NUCLEOTIDE SEQUENCE [LARGE SCALE GENOMIC DNA]</scope>
    <source>
        <strain evidence="2">ATCC 8486</strain>
    </source>
</reference>
<sequence>MNKNLFLVFSKKLYFYRICIDKNNKCEQIFNSNRILFFVAHVFRKIGLNVPFFLLGSWKNNISNCKCIVITDYAYFPGVKKIIEKKNPNCKVLFYYMNRIDKLKQQYLSIDEIIHAFGTNNIYTYDNNDAQRYKINYRGLMYKPFNINISNNEYVSDFIYIGRNKSRGNDIFVLYEQLKSKYICNFKILDYDGEIGTKKFIDYKDYLMELYDSKVIVDFDPDFHESINLRVLEALFYDKKLITNNIAIKALNIYELIKENIMIVDFNNVDMREIELFIKKSITNIPYSVKENYEFENWLGELCKM</sequence>